<dbReference type="AlphaFoldDB" id="A0A8T0UC48"/>
<proteinExistence type="predicted"/>
<protein>
    <recommendedName>
        <fullName evidence="5">Secreted protein</fullName>
    </recommendedName>
</protein>
<evidence type="ECO:0008006" key="5">
    <source>
        <dbReference type="Google" id="ProtNLM"/>
    </source>
</evidence>
<evidence type="ECO:0000313" key="3">
    <source>
        <dbReference type="EMBL" id="KAG2622222.1"/>
    </source>
</evidence>
<keyword evidence="2" id="KW-0732">Signal</keyword>
<feature type="region of interest" description="Disordered" evidence="1">
    <location>
        <begin position="50"/>
        <end position="96"/>
    </location>
</feature>
<evidence type="ECO:0000256" key="2">
    <source>
        <dbReference type="SAM" id="SignalP"/>
    </source>
</evidence>
<accession>A0A8T0UC48</accession>
<feature type="signal peptide" evidence="2">
    <location>
        <begin position="1"/>
        <end position="23"/>
    </location>
</feature>
<dbReference type="EMBL" id="CM029042">
    <property type="protein sequence ID" value="KAG2622222.1"/>
    <property type="molecule type" value="Genomic_DNA"/>
</dbReference>
<organism evidence="3 4">
    <name type="scientific">Panicum virgatum</name>
    <name type="common">Blackwell switchgrass</name>
    <dbReference type="NCBI Taxonomy" id="38727"/>
    <lineage>
        <taxon>Eukaryota</taxon>
        <taxon>Viridiplantae</taxon>
        <taxon>Streptophyta</taxon>
        <taxon>Embryophyta</taxon>
        <taxon>Tracheophyta</taxon>
        <taxon>Spermatophyta</taxon>
        <taxon>Magnoliopsida</taxon>
        <taxon>Liliopsida</taxon>
        <taxon>Poales</taxon>
        <taxon>Poaceae</taxon>
        <taxon>PACMAD clade</taxon>
        <taxon>Panicoideae</taxon>
        <taxon>Panicodae</taxon>
        <taxon>Paniceae</taxon>
        <taxon>Panicinae</taxon>
        <taxon>Panicum</taxon>
        <taxon>Panicum sect. Hiantes</taxon>
    </lineage>
</organism>
<feature type="chain" id="PRO_5035921785" description="Secreted protein" evidence="2">
    <location>
        <begin position="24"/>
        <end position="117"/>
    </location>
</feature>
<reference evidence="3" key="1">
    <citation type="submission" date="2020-05" db="EMBL/GenBank/DDBJ databases">
        <title>WGS assembly of Panicum virgatum.</title>
        <authorList>
            <person name="Lovell J.T."/>
            <person name="Jenkins J."/>
            <person name="Shu S."/>
            <person name="Juenger T.E."/>
            <person name="Schmutz J."/>
        </authorList>
    </citation>
    <scope>NUCLEOTIDE SEQUENCE</scope>
    <source>
        <strain evidence="3">AP13</strain>
    </source>
</reference>
<sequence>MDSPCHPPRGALWFCVFLPRSLGTRPRRCPPAGLAPPLAHRMAVLCGLRRATGHAGPAQSRRPQPHTMRQSRSPHHRPPSLVPKRRRRQQPSTATLPVQRFRTVYDMWVHLSDQFFL</sequence>
<gene>
    <name evidence="3" type="ORF">PVAP13_3NG275600</name>
</gene>
<dbReference type="Proteomes" id="UP000823388">
    <property type="component" value="Chromosome 3N"/>
</dbReference>
<evidence type="ECO:0000313" key="4">
    <source>
        <dbReference type="Proteomes" id="UP000823388"/>
    </source>
</evidence>
<evidence type="ECO:0000256" key="1">
    <source>
        <dbReference type="SAM" id="MobiDB-lite"/>
    </source>
</evidence>
<feature type="compositionally biased region" description="Basic residues" evidence="1">
    <location>
        <begin position="72"/>
        <end position="89"/>
    </location>
</feature>
<keyword evidence="4" id="KW-1185">Reference proteome</keyword>
<name>A0A8T0UC48_PANVG</name>
<comment type="caution">
    <text evidence="3">The sequence shown here is derived from an EMBL/GenBank/DDBJ whole genome shotgun (WGS) entry which is preliminary data.</text>
</comment>